<gene>
    <name evidence="1" type="ORF">BKA19_4229</name>
</gene>
<dbReference type="PANTHER" id="PTHR36932:SF1">
    <property type="entry name" value="CAPSULAR POLYSACCHARIDE BIOSYNTHESIS PROTEIN"/>
    <property type="match status" value="1"/>
</dbReference>
<dbReference type="EMBL" id="SHKV01000001">
    <property type="protein sequence ID" value="RZU34461.1"/>
    <property type="molecule type" value="Genomic_DNA"/>
</dbReference>
<dbReference type="Proteomes" id="UP000292507">
    <property type="component" value="Unassembled WGS sequence"/>
</dbReference>
<dbReference type="SUPFAM" id="SSF56801">
    <property type="entry name" value="Acetyl-CoA synthetase-like"/>
    <property type="match status" value="1"/>
</dbReference>
<organism evidence="1 2">
    <name type="scientific">Blastococcus saxobsidens</name>
    <dbReference type="NCBI Taxonomy" id="138336"/>
    <lineage>
        <taxon>Bacteria</taxon>
        <taxon>Bacillati</taxon>
        <taxon>Actinomycetota</taxon>
        <taxon>Actinomycetes</taxon>
        <taxon>Geodermatophilales</taxon>
        <taxon>Geodermatophilaceae</taxon>
        <taxon>Blastococcus</taxon>
    </lineage>
</organism>
<dbReference type="RefSeq" id="WP_104528723.1">
    <property type="nucleotide sequence ID" value="NZ_POQT01000017.1"/>
</dbReference>
<protein>
    <submittedName>
        <fullName evidence="1">Phenylacetate-CoA ligase</fullName>
    </submittedName>
</protein>
<dbReference type="Gene3D" id="3.40.50.12780">
    <property type="entry name" value="N-terminal domain of ligase-like"/>
    <property type="match status" value="1"/>
</dbReference>
<dbReference type="AlphaFoldDB" id="A0A4Q7YDN6"/>
<keyword evidence="2" id="KW-1185">Reference proteome</keyword>
<dbReference type="OrthoDB" id="580775at2"/>
<name>A0A4Q7YDN6_9ACTN</name>
<reference evidence="1 2" key="1">
    <citation type="submission" date="2019-02" db="EMBL/GenBank/DDBJ databases">
        <title>Sequencing the genomes of 1000 actinobacteria strains.</title>
        <authorList>
            <person name="Klenk H.-P."/>
        </authorList>
    </citation>
    <scope>NUCLEOTIDE SEQUENCE [LARGE SCALE GENOMIC DNA]</scope>
    <source>
        <strain evidence="1 2">DSM 44509</strain>
    </source>
</reference>
<keyword evidence="1" id="KW-0436">Ligase</keyword>
<dbReference type="GO" id="GO:0016874">
    <property type="term" value="F:ligase activity"/>
    <property type="evidence" value="ECO:0007669"/>
    <property type="project" value="UniProtKB-KW"/>
</dbReference>
<dbReference type="PANTHER" id="PTHR36932">
    <property type="entry name" value="CAPSULAR POLYSACCHARIDE BIOSYNTHESIS PROTEIN"/>
    <property type="match status" value="1"/>
</dbReference>
<evidence type="ECO:0000313" key="1">
    <source>
        <dbReference type="EMBL" id="RZU34461.1"/>
    </source>
</evidence>
<proteinExistence type="predicted"/>
<dbReference type="InterPro" id="IPR053158">
    <property type="entry name" value="CapK_Type1_Caps_Biosynth"/>
</dbReference>
<evidence type="ECO:0000313" key="2">
    <source>
        <dbReference type="Proteomes" id="UP000292507"/>
    </source>
</evidence>
<sequence length="459" mass="51441">MRTDHDHQALPARTAFARRAFQAKSATIRRRSGAFLDELMTQQALPPEALRDLQWDRAARLLRWATEATAFYPAHYARAGVDVPAVRGWDDWEAIPLIDRTVVKDHAADFPSTEAVGGNIREARTGGSTGQPLRTMQDARVPSLALAWRMYSWWGVQPWDDLARIGKWGFGRRDALKNGVQWWPSRQTYLDAALLGQESMRAFHRRISASRPALLEGYVGSMLEFADFLEDEGLQAPRLAAVATTAAPLTTSVRRRLESFFDAPVYDEYRCSEFGWMAGECRERRGLHLFADVRLVEVVDEQGRRLPPGEVGDLVVTDLSNRVFPLIRYKIGDRGALVEEQCSCGVTLPLMRQPEGRSTDVLRLPSGKAVGHRLMAMFSGHPDSVRLFQIHQRADHSIVVRVVPGPVADHRVHVEAAVEDLRRRIGYEVPVTTEYVDQLPFTGGKVKYVVSDVAAPVPA</sequence>
<accession>A0A4Q7YDN6</accession>
<comment type="caution">
    <text evidence="1">The sequence shown here is derived from an EMBL/GenBank/DDBJ whole genome shotgun (WGS) entry which is preliminary data.</text>
</comment>
<dbReference type="InterPro" id="IPR042099">
    <property type="entry name" value="ANL_N_sf"/>
</dbReference>